<dbReference type="OrthoDB" id="691231at2759"/>
<feature type="non-terminal residue" evidence="1">
    <location>
        <position position="1"/>
    </location>
</feature>
<gene>
    <name evidence="1" type="ORF">C3L33_11825</name>
</gene>
<proteinExistence type="predicted"/>
<dbReference type="AlphaFoldDB" id="A0A6A4L760"/>
<dbReference type="EMBL" id="QEFC01001738">
    <property type="protein sequence ID" value="KAE9456266.1"/>
    <property type="molecule type" value="Genomic_DNA"/>
</dbReference>
<dbReference type="Proteomes" id="UP000428333">
    <property type="component" value="Linkage Group LG07"/>
</dbReference>
<comment type="caution">
    <text evidence="1">The sequence shown here is derived from an EMBL/GenBank/DDBJ whole genome shotgun (WGS) entry which is preliminary data.</text>
</comment>
<protein>
    <submittedName>
        <fullName evidence="1">Uncharacterized protein</fullName>
    </submittedName>
</protein>
<organism evidence="1 2">
    <name type="scientific">Rhododendron williamsianum</name>
    <dbReference type="NCBI Taxonomy" id="262921"/>
    <lineage>
        <taxon>Eukaryota</taxon>
        <taxon>Viridiplantae</taxon>
        <taxon>Streptophyta</taxon>
        <taxon>Embryophyta</taxon>
        <taxon>Tracheophyta</taxon>
        <taxon>Spermatophyta</taxon>
        <taxon>Magnoliopsida</taxon>
        <taxon>eudicotyledons</taxon>
        <taxon>Gunneridae</taxon>
        <taxon>Pentapetalae</taxon>
        <taxon>asterids</taxon>
        <taxon>Ericales</taxon>
        <taxon>Ericaceae</taxon>
        <taxon>Ericoideae</taxon>
        <taxon>Rhodoreae</taxon>
        <taxon>Rhododendron</taxon>
    </lineage>
</organism>
<sequence length="254" mass="28556">MAGSLPENWACINGNDHDFDQFEIQEIDGALLMSLLEESSPEDCDNDKLTRVMKSLEAEIDQKIVDGLDLSMDLGLGTDSEGFQPFFDAAQVDYLDGSISHSLDDFDWMEVEMIPPSSPSDEMNNWYMDPCGDELDDIIGFGDFSNMYYGVPLEELAYVEFDAAKRNSMRPSAIRSGQEQFDAAKCNSLRPKAIRCGQEKFDVAKCNSMWSRGIQCGQVRQVQAGRLRRMLQEILVLASEFSSLRIMFCTLSRG</sequence>
<name>A0A6A4L760_9ERIC</name>
<keyword evidence="2" id="KW-1185">Reference proteome</keyword>
<accession>A0A6A4L760</accession>
<evidence type="ECO:0000313" key="1">
    <source>
        <dbReference type="EMBL" id="KAE9456266.1"/>
    </source>
</evidence>
<dbReference type="PANTHER" id="PTHR37611">
    <property type="entry name" value="VIRUS-SPECIFIC-SIGNALING-PATHWAY REGULATED PROTEIN-RELATED"/>
    <property type="match status" value="1"/>
</dbReference>
<reference evidence="1 2" key="1">
    <citation type="journal article" date="2019" name="Genome Biol. Evol.">
        <title>The Rhododendron genome and chromosomal organization provide insight into shared whole-genome duplications across the heath family (Ericaceae).</title>
        <authorList>
            <person name="Soza V.L."/>
            <person name="Lindsley D."/>
            <person name="Waalkes A."/>
            <person name="Ramage E."/>
            <person name="Patwardhan R.P."/>
            <person name="Burton J.N."/>
            <person name="Adey A."/>
            <person name="Kumar A."/>
            <person name="Qiu R."/>
            <person name="Shendure J."/>
            <person name="Hall B."/>
        </authorList>
    </citation>
    <scope>NUCLEOTIDE SEQUENCE [LARGE SCALE GENOMIC DNA]</scope>
    <source>
        <strain evidence="1">RSF 1966-606</strain>
    </source>
</reference>
<evidence type="ECO:0000313" key="2">
    <source>
        <dbReference type="Proteomes" id="UP000428333"/>
    </source>
</evidence>
<dbReference type="PANTHER" id="PTHR37611:SF2">
    <property type="entry name" value="VIRUS-SPECIFIC-SIGNALING-PATHWAY REGULATED PROTEIN-RELATED"/>
    <property type="match status" value="1"/>
</dbReference>